<feature type="region of interest" description="Disordered" evidence="1">
    <location>
        <begin position="1"/>
        <end position="39"/>
    </location>
</feature>
<gene>
    <name evidence="2" type="ORF">THARTR1_01444</name>
</gene>
<evidence type="ECO:0000313" key="2">
    <source>
        <dbReference type="EMBL" id="PNP59196.1"/>
    </source>
</evidence>
<accession>A0A2K0UN30</accession>
<reference evidence="2 3" key="1">
    <citation type="submission" date="2017-02" db="EMBL/GenBank/DDBJ databases">
        <title>Genomes of Trichoderma spp. with biocontrol activity.</title>
        <authorList>
            <person name="Gardiner D."/>
            <person name="Kazan K."/>
            <person name="Vos C."/>
            <person name="Harvey P."/>
        </authorList>
    </citation>
    <scope>NUCLEOTIDE SEQUENCE [LARGE SCALE GENOMIC DNA]</scope>
    <source>
        <strain evidence="2 3">Tr1</strain>
    </source>
</reference>
<evidence type="ECO:0000313" key="3">
    <source>
        <dbReference type="Proteomes" id="UP000236290"/>
    </source>
</evidence>
<feature type="compositionally biased region" description="Basic and acidic residues" evidence="1">
    <location>
        <begin position="13"/>
        <end position="23"/>
    </location>
</feature>
<evidence type="ECO:0000256" key="1">
    <source>
        <dbReference type="SAM" id="MobiDB-lite"/>
    </source>
</evidence>
<comment type="caution">
    <text evidence="2">The sequence shown here is derived from an EMBL/GenBank/DDBJ whole genome shotgun (WGS) entry which is preliminary data.</text>
</comment>
<dbReference type="OrthoDB" id="4540858at2759"/>
<sequence>MSIGPKSAEADDDRQQRQSKFEEQSSGNDVLVSDSERDEITMSQARTIESQRSHIVGVPLASREDASSLPPMGAGKPYPPDLLERDGYIVEFGGADDPIHPQH</sequence>
<dbReference type="EMBL" id="MTYI01000016">
    <property type="protein sequence ID" value="PNP59196.1"/>
    <property type="molecule type" value="Genomic_DNA"/>
</dbReference>
<feature type="region of interest" description="Disordered" evidence="1">
    <location>
        <begin position="60"/>
        <end position="82"/>
    </location>
</feature>
<proteinExistence type="predicted"/>
<dbReference type="AlphaFoldDB" id="A0A2K0UN30"/>
<organism evidence="2 3">
    <name type="scientific">Trichoderma harzianum</name>
    <name type="common">Hypocrea lixii</name>
    <dbReference type="NCBI Taxonomy" id="5544"/>
    <lineage>
        <taxon>Eukaryota</taxon>
        <taxon>Fungi</taxon>
        <taxon>Dikarya</taxon>
        <taxon>Ascomycota</taxon>
        <taxon>Pezizomycotina</taxon>
        <taxon>Sordariomycetes</taxon>
        <taxon>Hypocreomycetidae</taxon>
        <taxon>Hypocreales</taxon>
        <taxon>Hypocreaceae</taxon>
        <taxon>Trichoderma</taxon>
    </lineage>
</organism>
<name>A0A2K0UN30_TRIHA</name>
<protein>
    <submittedName>
        <fullName evidence="2">Uncharacterized protein</fullName>
    </submittedName>
</protein>
<dbReference type="Proteomes" id="UP000236290">
    <property type="component" value="Unassembled WGS sequence"/>
</dbReference>